<comment type="caution">
    <text evidence="1">The sequence shown here is derived from an EMBL/GenBank/DDBJ whole genome shotgun (WGS) entry which is preliminary data.</text>
</comment>
<keyword evidence="2" id="KW-1185">Reference proteome</keyword>
<dbReference type="EMBL" id="CAJVPK010000900">
    <property type="protein sequence ID" value="CAG8558038.1"/>
    <property type="molecule type" value="Genomic_DNA"/>
</dbReference>
<dbReference type="AlphaFoldDB" id="A0A9N9BBM0"/>
<dbReference type="PANTHER" id="PTHR31669">
    <property type="entry name" value="PROTEIN FAR1-RELATED SEQUENCE 10-RELATED"/>
    <property type="match status" value="1"/>
</dbReference>
<evidence type="ECO:0000313" key="1">
    <source>
        <dbReference type="EMBL" id="CAG8558038.1"/>
    </source>
</evidence>
<dbReference type="PANTHER" id="PTHR31669:SF251">
    <property type="entry name" value="PROTEIN FAR1-RELATED SEQUENCE"/>
    <property type="match status" value="1"/>
</dbReference>
<protein>
    <submittedName>
        <fullName evidence="1">946_t:CDS:1</fullName>
    </submittedName>
</protein>
<dbReference type="Proteomes" id="UP000789706">
    <property type="component" value="Unassembled WGS sequence"/>
</dbReference>
<gene>
    <name evidence="1" type="ORF">DEBURN_LOCUS7440</name>
</gene>
<accession>A0A9N9BBM0</accession>
<dbReference type="OrthoDB" id="128308at2759"/>
<feature type="non-terminal residue" evidence="1">
    <location>
        <position position="1"/>
    </location>
</feature>
<dbReference type="GO" id="GO:0006355">
    <property type="term" value="P:regulation of DNA-templated transcription"/>
    <property type="evidence" value="ECO:0007669"/>
    <property type="project" value="InterPro"/>
</dbReference>
<organism evidence="1 2">
    <name type="scientific">Diversispora eburnea</name>
    <dbReference type="NCBI Taxonomy" id="1213867"/>
    <lineage>
        <taxon>Eukaryota</taxon>
        <taxon>Fungi</taxon>
        <taxon>Fungi incertae sedis</taxon>
        <taxon>Mucoromycota</taxon>
        <taxon>Glomeromycotina</taxon>
        <taxon>Glomeromycetes</taxon>
        <taxon>Diversisporales</taxon>
        <taxon>Diversisporaceae</taxon>
        <taxon>Diversispora</taxon>
    </lineage>
</organism>
<evidence type="ECO:0000313" key="2">
    <source>
        <dbReference type="Proteomes" id="UP000789706"/>
    </source>
</evidence>
<name>A0A9N9BBM0_9GLOM</name>
<proteinExistence type="predicted"/>
<sequence length="212" mass="24626">MFTGVTNNDHSYCVTGALLQDEICSSFEWFFESFIHIFVTAPQTILTDNDLPYSILTDKHSTKHGLYIWHMLKNIKSNMTSKLGLKYSEFYTDLVKLGPNIPQRLFLVNNDYAEMRSYLDALNKWHERWAPAYLKDYFFADMSSTQRKKSMNKLLKGFLDSKSMLTEFLTTFERTLDAHEEAKQISAYKELVYSTCSILQNSIKNQAANCLT</sequence>
<reference evidence="1" key="1">
    <citation type="submission" date="2021-06" db="EMBL/GenBank/DDBJ databases">
        <authorList>
            <person name="Kallberg Y."/>
            <person name="Tangrot J."/>
            <person name="Rosling A."/>
        </authorList>
    </citation>
    <scope>NUCLEOTIDE SEQUENCE</scope>
    <source>
        <strain evidence="1">AZ414A</strain>
    </source>
</reference>
<dbReference type="InterPro" id="IPR031052">
    <property type="entry name" value="FHY3/FAR1"/>
</dbReference>